<evidence type="ECO:0000256" key="4">
    <source>
        <dbReference type="ARBA" id="ARBA00022821"/>
    </source>
</evidence>
<feature type="compositionally biased region" description="Basic and acidic residues" evidence="7">
    <location>
        <begin position="1178"/>
        <end position="1190"/>
    </location>
</feature>
<dbReference type="Proteomes" id="UP000283530">
    <property type="component" value="Unassembled WGS sequence"/>
</dbReference>
<dbReference type="SMART" id="SM00369">
    <property type="entry name" value="LRR_TYP"/>
    <property type="match status" value="3"/>
</dbReference>
<dbReference type="Pfam" id="PF23559">
    <property type="entry name" value="WHD_DRP"/>
    <property type="match status" value="1"/>
</dbReference>
<keyword evidence="3" id="KW-0547">Nucleotide-binding</keyword>
<feature type="domain" description="Disease resistance N-terminal" evidence="9">
    <location>
        <begin position="6"/>
        <end position="93"/>
    </location>
</feature>
<dbReference type="GO" id="GO:0006952">
    <property type="term" value="P:defense response"/>
    <property type="evidence" value="ECO:0007669"/>
    <property type="project" value="UniProtKB-KW"/>
</dbReference>
<feature type="domain" description="Disease resistance protein At4g27190-like leucine-rich repeats" evidence="10">
    <location>
        <begin position="931"/>
        <end position="1064"/>
    </location>
</feature>
<evidence type="ECO:0000256" key="2">
    <source>
        <dbReference type="ARBA" id="ARBA00022737"/>
    </source>
</evidence>
<feature type="region of interest" description="Disordered" evidence="7">
    <location>
        <begin position="1356"/>
        <end position="1402"/>
    </location>
</feature>
<dbReference type="EMBL" id="QPKB01000001">
    <property type="protein sequence ID" value="RWR72576.1"/>
    <property type="molecule type" value="Genomic_DNA"/>
</dbReference>
<feature type="region of interest" description="Disordered" evidence="7">
    <location>
        <begin position="139"/>
        <end position="162"/>
    </location>
</feature>
<feature type="region of interest" description="Disordered" evidence="7">
    <location>
        <begin position="1168"/>
        <end position="1190"/>
    </location>
</feature>
<evidence type="ECO:0000259" key="9">
    <source>
        <dbReference type="Pfam" id="PF18052"/>
    </source>
</evidence>
<feature type="repeat" description="WD" evidence="6">
    <location>
        <begin position="1401"/>
        <end position="1443"/>
    </location>
</feature>
<evidence type="ECO:0000259" key="10">
    <source>
        <dbReference type="Pfam" id="PF23247"/>
    </source>
</evidence>
<dbReference type="Gene3D" id="3.40.50.300">
    <property type="entry name" value="P-loop containing nucleotide triphosphate hydrolases"/>
    <property type="match status" value="1"/>
</dbReference>
<dbReference type="Gene3D" id="2.130.10.10">
    <property type="entry name" value="YVTN repeat-like/Quinoprotein amine dehydrogenase"/>
    <property type="match status" value="1"/>
</dbReference>
<evidence type="ECO:0000259" key="12">
    <source>
        <dbReference type="Pfam" id="PF25019"/>
    </source>
</evidence>
<feature type="domain" description="R13L1/DRL21-like LRR repeat region" evidence="12">
    <location>
        <begin position="676"/>
        <end position="803"/>
    </location>
</feature>
<dbReference type="Gene3D" id="1.10.8.430">
    <property type="entry name" value="Helical domain of apoptotic protease-activating factors"/>
    <property type="match status" value="1"/>
</dbReference>
<evidence type="ECO:0000256" key="5">
    <source>
        <dbReference type="ARBA" id="ARBA00022840"/>
    </source>
</evidence>
<dbReference type="InterPro" id="IPR038005">
    <property type="entry name" value="RX-like_CC"/>
</dbReference>
<dbReference type="PROSITE" id="PS50294">
    <property type="entry name" value="WD_REPEATS_REGION"/>
    <property type="match status" value="3"/>
</dbReference>
<accession>A0A3S3NPB3</accession>
<dbReference type="SUPFAM" id="SSF50978">
    <property type="entry name" value="WD40 repeat-like"/>
    <property type="match status" value="1"/>
</dbReference>
<dbReference type="SUPFAM" id="SSF52058">
    <property type="entry name" value="L domain-like"/>
    <property type="match status" value="1"/>
</dbReference>
<evidence type="ECO:0000256" key="7">
    <source>
        <dbReference type="SAM" id="MobiDB-lite"/>
    </source>
</evidence>
<dbReference type="SMART" id="SM00320">
    <property type="entry name" value="WD40"/>
    <property type="match status" value="6"/>
</dbReference>
<dbReference type="Pfam" id="PF18052">
    <property type="entry name" value="Rx_N"/>
    <property type="match status" value="1"/>
</dbReference>
<reference evidence="13 14" key="1">
    <citation type="journal article" date="2019" name="Nat. Plants">
        <title>Stout camphor tree genome fills gaps in understanding of flowering plant genome evolution.</title>
        <authorList>
            <person name="Chaw S.M."/>
            <person name="Liu Y.C."/>
            <person name="Wu Y.W."/>
            <person name="Wang H.Y."/>
            <person name="Lin C.I."/>
            <person name="Wu C.S."/>
            <person name="Ke H.M."/>
            <person name="Chang L.Y."/>
            <person name="Hsu C.Y."/>
            <person name="Yang H.T."/>
            <person name="Sudianto E."/>
            <person name="Hsu M.H."/>
            <person name="Wu K.P."/>
            <person name="Wang L.N."/>
            <person name="Leebens-Mack J.H."/>
            <person name="Tsai I.J."/>
        </authorList>
    </citation>
    <scope>NUCLEOTIDE SEQUENCE [LARGE SCALE GENOMIC DNA]</scope>
    <source>
        <strain evidence="14">cv. Chaw 1501</strain>
        <tissue evidence="13">Young leaves</tissue>
    </source>
</reference>
<dbReference type="GO" id="GO:0043531">
    <property type="term" value="F:ADP binding"/>
    <property type="evidence" value="ECO:0007669"/>
    <property type="project" value="InterPro"/>
</dbReference>
<dbReference type="Pfam" id="PF00400">
    <property type="entry name" value="WD40"/>
    <property type="match status" value="4"/>
</dbReference>
<comment type="caution">
    <text evidence="13">The sequence shown here is derived from an EMBL/GenBank/DDBJ whole genome shotgun (WGS) entry which is preliminary data.</text>
</comment>
<dbReference type="FunFam" id="3.40.50.300:FF:001091">
    <property type="entry name" value="Probable disease resistance protein At1g61300"/>
    <property type="match status" value="1"/>
</dbReference>
<dbReference type="InterPro" id="IPR041118">
    <property type="entry name" value="Rx_N"/>
</dbReference>
<evidence type="ECO:0000256" key="3">
    <source>
        <dbReference type="ARBA" id="ARBA00022741"/>
    </source>
</evidence>
<dbReference type="PROSITE" id="PS50082">
    <property type="entry name" value="WD_REPEATS_2"/>
    <property type="match status" value="3"/>
</dbReference>
<keyword evidence="14" id="KW-1185">Reference proteome</keyword>
<dbReference type="GO" id="GO:0005829">
    <property type="term" value="C:cytosol"/>
    <property type="evidence" value="ECO:0007669"/>
    <property type="project" value="UniProtKB-ARBA"/>
</dbReference>
<dbReference type="GO" id="GO:0005524">
    <property type="term" value="F:ATP binding"/>
    <property type="evidence" value="ECO:0007669"/>
    <property type="project" value="UniProtKB-KW"/>
</dbReference>
<gene>
    <name evidence="13" type="ORF">CKAN_00080900</name>
</gene>
<dbReference type="Gene3D" id="3.80.10.10">
    <property type="entry name" value="Ribonuclease Inhibitor"/>
    <property type="match status" value="2"/>
</dbReference>
<dbReference type="InterPro" id="IPR015943">
    <property type="entry name" value="WD40/YVTN_repeat-like_dom_sf"/>
</dbReference>
<evidence type="ECO:0000259" key="11">
    <source>
        <dbReference type="Pfam" id="PF23559"/>
    </source>
</evidence>
<dbReference type="InterPro" id="IPR002182">
    <property type="entry name" value="NB-ARC"/>
</dbReference>
<dbReference type="InterPro" id="IPR032675">
    <property type="entry name" value="LRR_dom_sf"/>
</dbReference>
<evidence type="ECO:0000256" key="1">
    <source>
        <dbReference type="ARBA" id="ARBA00022614"/>
    </source>
</evidence>
<dbReference type="SUPFAM" id="SSF52047">
    <property type="entry name" value="RNI-like"/>
    <property type="match status" value="1"/>
</dbReference>
<dbReference type="Pfam" id="PF23247">
    <property type="entry name" value="LRR_RPS2"/>
    <property type="match status" value="1"/>
</dbReference>
<dbReference type="CDD" id="cd14798">
    <property type="entry name" value="RX-CC_like"/>
    <property type="match status" value="1"/>
</dbReference>
<dbReference type="InterPro" id="IPR058922">
    <property type="entry name" value="WHD_DRP"/>
</dbReference>
<dbReference type="PANTHER" id="PTHR36766">
    <property type="entry name" value="PLANT BROAD-SPECTRUM MILDEW RESISTANCE PROTEIN RPW8"/>
    <property type="match status" value="1"/>
</dbReference>
<dbReference type="PANTHER" id="PTHR36766:SF48">
    <property type="entry name" value="DISEASE RESISTANCE PROTEIN RGA3"/>
    <property type="match status" value="1"/>
</dbReference>
<dbReference type="STRING" id="337451.A0A3S3NPB3"/>
<dbReference type="PRINTS" id="PR00364">
    <property type="entry name" value="DISEASERSIST"/>
</dbReference>
<dbReference type="OrthoDB" id="427795at2759"/>
<sequence length="1624" mass="183967">MAEAIISLLIKTLGPPSLEKFGSIYGVKKELNNLRSTFTAIQAVLKDAEEQQWTSNTIRDWLDKLEDVAYEVRDILDDFATEELRRRVEIGNSTTKKVRDFCTPLKNPVAFKSKMSKKIRDVAERLDVIAKEKSNYNLRQENDDRRKKTRETHSFVNESEPPLGRKADKDKLVHLLVDGVEEKVSIVPIVGMGGLGKTTLAKLVYNDEGVKSYFDKLIWVFVSEKFDCAEIMRAIIESDQDQKCEVERMELLQSRLRKTLSGKRYLLVLDDVWNENQEAWLELESLLNVGEKGSKIIATTRSNIVANMMGTLPTHHLEGLQEEDCWSLFKRRAFPNRDEETYPDLVLIGREIVKKCKGVPLVAKVLGGLLHYKRSESEWLSIRNNEIWELEEDRIMPTLRLSYNHLPSQLKQCFTYCIIFHKGGVFEQKKVIQMWIAQGLIQSSEKGKSMEDYGEEYFKELCWRSFFQEEVVDYAHLHTEEEPEYKMHDHIYDLAKSVRRTECLTLKARRMERVPIKTRHYSFASIEKILLTDLMSFRNAQKLQTLILKHIRIGEHVNLEDISNLTCLRVLILSFTHIKILPNSIGKLKHLRYLELSGADIETLPESICTLWNLQTLKLLYCYNLRELPINMWKMISLRHLETHGSYRITQMPASISKLSDLQTLTLFIVSKENGIDELRDLNFRGSINIQNLQNVLNPSDADKVGLRERHKLSSLGLAWKYSHDSTASENENYERVIESLQPHSNLQSLSIHNYMGSRFPHWLMHLKVPNLIEISLVRCKRCKILPPFSQLHHLEDLTIDGMPDLEKWSSDERSQTLPHIKRLEIRDCPKLSQMPHLPSVKNLTLNGSNEMLLMSIRNCTAITELSIGGFPEMISLPEGLLTLIKGLSIEDCPKLKSLSKDVHDLLKIKTFCLWNCGEVESLMKGVRNLTSLKSLYIISCNQLTSLPDKGFQGLTSLQYLAINNCGNLRSLGEGLQVQHLNSLTYLNVRSCPELAALPESLYKLTTLKTLRLFELPKLASLSEEIGNLASLEELWITDCPHLLRLPASLQKVTTLQTLSIESCPTLERRCAKEKGEDWYKIAHVSSILINGQCLQKGRTPFGRWEEAPLSAYKTRPDPPIRPANHIILCKTSTETSRICVAASYKFAFPSNPLSFLDSISLRRRNRREAEEEEDEGQRERNSAISGREIHAMEVSRSRSLRLARKSQPRLALSLLQTDGSVPNTLVIANCEVVKPRVAAAEHISQFNEEARSPFVKKFKTIIHPGEVNRIRELPQNSKIVATHTDSPDVLIWDVEAQPNRHAVLGTADSRPDLILTGHQDNAEFALAMCPTEPFVLSGGKDKLVVLWSIQDHISASATEPSSTKSPGIPSGGSIIKPASKNSGSSDKAADDPSIGPRGVYQGHDDTVEDVQFCPSSSQVFCSVGDDSCLILWDARTGSTPSVKVEKAHNADLHCVDWNPHDENLILTGSADNSVRMFDRRNLTSSGVGSPVYKFEGHKAAVLCVQWSPDKSSVFGSAAEDGFLNIWDYEKVGKKKERSGTRMPNSPPGLFFQHAGHRDKVVDFHWNASDPWTIVSVSDDCGSTGGGGTLQIWRMSDLIYRPEEEVLTELEKFKSHILSCSSKS</sequence>
<dbReference type="Gene3D" id="1.10.10.10">
    <property type="entry name" value="Winged helix-like DNA-binding domain superfamily/Winged helix DNA-binding domain"/>
    <property type="match status" value="1"/>
</dbReference>
<feature type="compositionally biased region" description="Polar residues" evidence="7">
    <location>
        <begin position="1356"/>
        <end position="1366"/>
    </location>
</feature>
<dbReference type="InterPro" id="IPR056789">
    <property type="entry name" value="LRR_R13L1-DRL21"/>
</dbReference>
<keyword evidence="6" id="KW-0853">WD repeat</keyword>
<keyword evidence="2" id="KW-0677">Repeat</keyword>
<dbReference type="Gene3D" id="1.20.5.4130">
    <property type="match status" value="1"/>
</dbReference>
<protein>
    <submittedName>
        <fullName evidence="13">WD-40 repeat-containing protein MSI4-like protein</fullName>
    </submittedName>
</protein>
<organism evidence="13 14">
    <name type="scientific">Cinnamomum micranthum f. kanehirae</name>
    <dbReference type="NCBI Taxonomy" id="337451"/>
    <lineage>
        <taxon>Eukaryota</taxon>
        <taxon>Viridiplantae</taxon>
        <taxon>Streptophyta</taxon>
        <taxon>Embryophyta</taxon>
        <taxon>Tracheophyta</taxon>
        <taxon>Spermatophyta</taxon>
        <taxon>Magnoliopsida</taxon>
        <taxon>Magnoliidae</taxon>
        <taxon>Laurales</taxon>
        <taxon>Lauraceae</taxon>
        <taxon>Cinnamomum</taxon>
    </lineage>
</organism>
<dbReference type="InterPro" id="IPR036388">
    <property type="entry name" value="WH-like_DNA-bd_sf"/>
</dbReference>
<dbReference type="InterPro" id="IPR057135">
    <property type="entry name" value="At4g27190-like_LRR"/>
</dbReference>
<name>A0A3S3NPB3_9MAGN</name>
<evidence type="ECO:0000256" key="6">
    <source>
        <dbReference type="PROSITE-ProRule" id="PRU00221"/>
    </source>
</evidence>
<dbReference type="Pfam" id="PF25019">
    <property type="entry name" value="LRR_R13L1-DRL21"/>
    <property type="match status" value="1"/>
</dbReference>
<feature type="repeat" description="WD" evidence="6">
    <location>
        <begin position="1446"/>
        <end position="1479"/>
    </location>
</feature>
<proteinExistence type="predicted"/>
<keyword evidence="1" id="KW-0433">Leucine-rich repeat</keyword>
<dbReference type="InterPro" id="IPR036322">
    <property type="entry name" value="WD40_repeat_dom_sf"/>
</dbReference>
<dbReference type="InterPro" id="IPR042197">
    <property type="entry name" value="Apaf_helical"/>
</dbReference>
<dbReference type="InterPro" id="IPR003591">
    <property type="entry name" value="Leu-rich_rpt_typical-subtyp"/>
</dbReference>
<dbReference type="InterPro" id="IPR001680">
    <property type="entry name" value="WD40_rpt"/>
</dbReference>
<keyword evidence="4" id="KW-0611">Plant defense</keyword>
<dbReference type="Pfam" id="PF00931">
    <property type="entry name" value="NB-ARC"/>
    <property type="match status" value="1"/>
</dbReference>
<feature type="repeat" description="WD" evidence="6">
    <location>
        <begin position="1495"/>
        <end position="1530"/>
    </location>
</feature>
<evidence type="ECO:0000259" key="8">
    <source>
        <dbReference type="Pfam" id="PF00931"/>
    </source>
</evidence>
<evidence type="ECO:0000313" key="13">
    <source>
        <dbReference type="EMBL" id="RWR72576.1"/>
    </source>
</evidence>
<feature type="domain" description="NB-ARC" evidence="8">
    <location>
        <begin position="166"/>
        <end position="338"/>
    </location>
</feature>
<feature type="domain" description="Disease resistance protein winged helix" evidence="11">
    <location>
        <begin position="419"/>
        <end position="495"/>
    </location>
</feature>
<dbReference type="SUPFAM" id="SSF52540">
    <property type="entry name" value="P-loop containing nucleoside triphosphate hydrolases"/>
    <property type="match status" value="1"/>
</dbReference>
<keyword evidence="5" id="KW-0067">ATP-binding</keyword>
<dbReference type="InterPro" id="IPR027417">
    <property type="entry name" value="P-loop_NTPase"/>
</dbReference>
<dbReference type="GO" id="GO:0051707">
    <property type="term" value="P:response to other organism"/>
    <property type="evidence" value="ECO:0007669"/>
    <property type="project" value="UniProtKB-ARBA"/>
</dbReference>
<evidence type="ECO:0000313" key="14">
    <source>
        <dbReference type="Proteomes" id="UP000283530"/>
    </source>
</evidence>